<dbReference type="InterPro" id="IPR036514">
    <property type="entry name" value="SGNH_hydro_sf"/>
</dbReference>
<dbReference type="Pfam" id="PF03629">
    <property type="entry name" value="SASA"/>
    <property type="match status" value="1"/>
</dbReference>
<evidence type="ECO:0000256" key="2">
    <source>
        <dbReference type="SAM" id="MobiDB-lite"/>
    </source>
</evidence>
<dbReference type="GO" id="GO:0016788">
    <property type="term" value="F:hydrolase activity, acting on ester bonds"/>
    <property type="evidence" value="ECO:0007669"/>
    <property type="project" value="UniProtKB-ARBA"/>
</dbReference>
<dbReference type="EMBL" id="OCNH01000006">
    <property type="protein sequence ID" value="SOD96626.1"/>
    <property type="molecule type" value="Genomic_DNA"/>
</dbReference>
<accession>A0A286GN84</accession>
<dbReference type="Gene3D" id="2.60.40.10">
    <property type="entry name" value="Immunoglobulins"/>
    <property type="match status" value="2"/>
</dbReference>
<dbReference type="PANTHER" id="PTHR34819">
    <property type="entry name" value="LARGE CYSTEINE-RICH PERIPLASMIC PROTEIN OMCB"/>
    <property type="match status" value="1"/>
</dbReference>
<evidence type="ECO:0000259" key="4">
    <source>
        <dbReference type="Pfam" id="PF03629"/>
    </source>
</evidence>
<dbReference type="InterPro" id="IPR047589">
    <property type="entry name" value="DUF11_rpt"/>
</dbReference>
<dbReference type="SUPFAM" id="SSF52266">
    <property type="entry name" value="SGNH hydrolase"/>
    <property type="match status" value="1"/>
</dbReference>
<dbReference type="InterPro" id="IPR005181">
    <property type="entry name" value="SASA"/>
</dbReference>
<dbReference type="AlphaFoldDB" id="A0A286GN84"/>
<keyword evidence="1" id="KW-0378">Hydrolase</keyword>
<dbReference type="Proteomes" id="UP000219452">
    <property type="component" value="Unassembled WGS sequence"/>
</dbReference>
<keyword evidence="6" id="KW-1185">Reference proteome</keyword>
<evidence type="ECO:0000259" key="3">
    <source>
        <dbReference type="Pfam" id="PF01345"/>
    </source>
</evidence>
<dbReference type="OrthoDB" id="1488710at2"/>
<evidence type="ECO:0000256" key="1">
    <source>
        <dbReference type="ARBA" id="ARBA00022801"/>
    </source>
</evidence>
<feature type="region of interest" description="Disordered" evidence="2">
    <location>
        <begin position="606"/>
        <end position="626"/>
    </location>
</feature>
<gene>
    <name evidence="5" type="ORF">SAMN06269250_5414</name>
</gene>
<name>A0A286GN84_9BACT</name>
<sequence length="792" mass="84221">MLTFFRWAVLLIGWPLMATAQLQISHPMARLVVQRGTDGNGRLYLSGRFTGTVDRVEAQLTPAVAGQGVATAWQTVQTAPTNNLFLGYITATGGWYVLTVRTLVGSTVVEQASVQPVGIGEVFITAGQSNSRGLGIGDNDLGTNTDRVNAIDSINHYYPQPPSLPALISSGDPMPVPRYKALTATRRIFPMAESSWGWGELGDYIVNRYNVPVAFYVAGWDASTIDNWYQTANGVAACNAYYCVGGDWPNLQPYTNLKNVLRYYGSVAGVRAVLWHQGEAEGDISASSIPNYANQLRAVIAKSRSDFNGWSMPWMVARVSFNGRITYPDVVTQQQAVIDTPGFNVFQGPLNDTIQNRAAGTVDGHFRNVSRLSPHPQYYLNKPIPANMGLSRFARNWSNSLNNSFFQNAQPITPAQFAVTGNVAAYVPPGATIPVSFSTLGTFKADNKWEVQLLDSLGQYMSVLGTGTSSPISVTLSSSLQSGRYQMRVVASSPAMPGVPSNLFLLTNKADVNLTMGIDQRTPEVNKPVSVSLAVRNEGPGLARSVVVRNRLPANLTFVSSSDFTLTGAVLTSAAIDIIPGATRMLSFTAKPTLAGTFQNAAEISSSASVDTDSQPNSGTGDGQDDAAELDFRTRQTSSAVFISPNPNQVPLPTVSSNQPTPDPAKADVSIALSVNNRTPTIGDTILYTLTVTNQGGLTATGLSMSAYLPAGQTFVPGDDFILSGGSPVVGVSSLAMGSSRALRFRASVTAVGRGVCSAQVVIASVPDPDSMPGNGITNGEDDTAQVDVRVR</sequence>
<feature type="compositionally biased region" description="Polar residues" evidence="2">
    <location>
        <begin position="606"/>
        <end position="619"/>
    </location>
</feature>
<protein>
    <submittedName>
        <fullName evidence="5">Conserved repeat domain-containing protein</fullName>
    </submittedName>
</protein>
<feature type="domain" description="DUF11" evidence="3">
    <location>
        <begin position="668"/>
        <end position="771"/>
    </location>
</feature>
<feature type="domain" description="DUF11" evidence="3">
    <location>
        <begin position="511"/>
        <end position="620"/>
    </location>
</feature>
<dbReference type="InterPro" id="IPR013783">
    <property type="entry name" value="Ig-like_fold"/>
</dbReference>
<dbReference type="InterPro" id="IPR001434">
    <property type="entry name" value="OmcB-like_DUF11"/>
</dbReference>
<proteinExistence type="predicted"/>
<evidence type="ECO:0000313" key="6">
    <source>
        <dbReference type="Proteomes" id="UP000219452"/>
    </source>
</evidence>
<evidence type="ECO:0000313" key="5">
    <source>
        <dbReference type="EMBL" id="SOD96626.1"/>
    </source>
</evidence>
<dbReference type="Gene3D" id="3.40.50.1110">
    <property type="entry name" value="SGNH hydrolase"/>
    <property type="match status" value="1"/>
</dbReference>
<dbReference type="InterPro" id="IPR051172">
    <property type="entry name" value="Chlamydia_OmcB"/>
</dbReference>
<organism evidence="5 6">
    <name type="scientific">Spirosoma fluviale</name>
    <dbReference type="NCBI Taxonomy" id="1597977"/>
    <lineage>
        <taxon>Bacteria</taxon>
        <taxon>Pseudomonadati</taxon>
        <taxon>Bacteroidota</taxon>
        <taxon>Cytophagia</taxon>
        <taxon>Cytophagales</taxon>
        <taxon>Cytophagaceae</taxon>
        <taxon>Spirosoma</taxon>
    </lineage>
</organism>
<dbReference type="NCBIfam" id="TIGR01451">
    <property type="entry name" value="B_ant_repeat"/>
    <property type="match status" value="2"/>
</dbReference>
<feature type="domain" description="Sialate O-acetylesterase" evidence="4">
    <location>
        <begin position="267"/>
        <end position="341"/>
    </location>
</feature>
<dbReference type="RefSeq" id="WP_097130115.1">
    <property type="nucleotide sequence ID" value="NZ_OCNH01000006.1"/>
</dbReference>
<reference evidence="6" key="1">
    <citation type="submission" date="2017-09" db="EMBL/GenBank/DDBJ databases">
        <authorList>
            <person name="Varghese N."/>
            <person name="Submissions S."/>
        </authorList>
    </citation>
    <scope>NUCLEOTIDE SEQUENCE [LARGE SCALE GENOMIC DNA]</scope>
    <source>
        <strain evidence="6">DSM 29961</strain>
    </source>
</reference>
<feature type="region of interest" description="Disordered" evidence="2">
    <location>
        <begin position="770"/>
        <end position="792"/>
    </location>
</feature>
<dbReference type="Pfam" id="PF01345">
    <property type="entry name" value="DUF11"/>
    <property type="match status" value="2"/>
</dbReference>